<evidence type="ECO:0000259" key="12">
    <source>
        <dbReference type="PROSITE" id="PS51698"/>
    </source>
</evidence>
<comment type="catalytic activity">
    <reaction evidence="1">
        <text>S-ubiquitinyl-[E2 ubiquitin-conjugating enzyme]-L-cysteine + [acceptor protein]-L-lysine = [E2 ubiquitin-conjugating enzyme]-L-cysteine + N(6)-ubiquitinyl-[acceptor protein]-L-lysine.</text>
        <dbReference type="EC" id="2.3.2.27"/>
    </reaction>
</comment>
<dbReference type="GO" id="GO:0071218">
    <property type="term" value="P:cellular response to misfolded protein"/>
    <property type="evidence" value="ECO:0007669"/>
    <property type="project" value="TreeGrafter"/>
</dbReference>
<accession>A0A5A8CPK1</accession>
<dbReference type="Gene3D" id="3.30.40.10">
    <property type="entry name" value="Zinc/RING finger domain, C3HC4 (zinc finger)"/>
    <property type="match status" value="2"/>
</dbReference>
<dbReference type="PROSITE" id="PS50199">
    <property type="entry name" value="ZF_RANBP2_2"/>
    <property type="match status" value="1"/>
</dbReference>
<feature type="region of interest" description="Disordered" evidence="10">
    <location>
        <begin position="511"/>
        <end position="544"/>
    </location>
</feature>
<evidence type="ECO:0000256" key="9">
    <source>
        <dbReference type="PROSITE-ProRule" id="PRU00322"/>
    </source>
</evidence>
<dbReference type="GO" id="GO:0061630">
    <property type="term" value="F:ubiquitin protein ligase activity"/>
    <property type="evidence" value="ECO:0007669"/>
    <property type="project" value="UniProtKB-EC"/>
</dbReference>
<dbReference type="GO" id="GO:0098588">
    <property type="term" value="C:bounding membrane of organelle"/>
    <property type="evidence" value="ECO:0007669"/>
    <property type="project" value="UniProtKB-ARBA"/>
</dbReference>
<gene>
    <name evidence="13" type="ORF">FNF29_02120</name>
</gene>
<evidence type="ECO:0000313" key="13">
    <source>
        <dbReference type="EMBL" id="KAA0154976.1"/>
    </source>
</evidence>
<dbReference type="InterPro" id="IPR013083">
    <property type="entry name" value="Znf_RING/FYVE/PHD"/>
</dbReference>
<dbReference type="GO" id="GO:0000209">
    <property type="term" value="P:protein polyubiquitination"/>
    <property type="evidence" value="ECO:0007669"/>
    <property type="project" value="TreeGrafter"/>
</dbReference>
<dbReference type="SMART" id="SM00693">
    <property type="entry name" value="DysFN"/>
    <property type="match status" value="1"/>
</dbReference>
<keyword evidence="8" id="KW-0862">Zinc</keyword>
<dbReference type="PROSITE" id="PS51698">
    <property type="entry name" value="U_BOX"/>
    <property type="match status" value="1"/>
</dbReference>
<evidence type="ECO:0000256" key="10">
    <source>
        <dbReference type="SAM" id="MobiDB-lite"/>
    </source>
</evidence>
<evidence type="ECO:0000256" key="5">
    <source>
        <dbReference type="ARBA" id="ARBA00022737"/>
    </source>
</evidence>
<dbReference type="InterPro" id="IPR010482">
    <property type="entry name" value="TECPR1-like_DysF"/>
</dbReference>
<dbReference type="InterPro" id="IPR006614">
    <property type="entry name" value="Peroxin/Ferlin"/>
</dbReference>
<dbReference type="Gene3D" id="4.10.1060.10">
    <property type="entry name" value="Zinc finger, RanBP2-type"/>
    <property type="match status" value="1"/>
</dbReference>
<feature type="domain" description="RanBP2-type" evidence="11">
    <location>
        <begin position="284"/>
        <end position="313"/>
    </location>
</feature>
<dbReference type="GO" id="GO:0005737">
    <property type="term" value="C:cytoplasm"/>
    <property type="evidence" value="ECO:0007669"/>
    <property type="project" value="UniProtKB-ARBA"/>
</dbReference>
<keyword evidence="4" id="KW-0479">Metal-binding</keyword>
<dbReference type="SMART" id="SM00547">
    <property type="entry name" value="ZnF_RBZ"/>
    <property type="match status" value="1"/>
</dbReference>
<dbReference type="InterPro" id="IPR001876">
    <property type="entry name" value="Znf_RanBP2"/>
</dbReference>
<keyword evidence="5" id="KW-0677">Repeat</keyword>
<dbReference type="PROSITE" id="PS01358">
    <property type="entry name" value="ZF_RANBP2_1"/>
    <property type="match status" value="1"/>
</dbReference>
<evidence type="ECO:0000256" key="2">
    <source>
        <dbReference type="ARBA" id="ARBA00012483"/>
    </source>
</evidence>
<dbReference type="InterPro" id="IPR036443">
    <property type="entry name" value="Znf_RanBP2_sf"/>
</dbReference>
<evidence type="ECO:0000256" key="8">
    <source>
        <dbReference type="ARBA" id="ARBA00022833"/>
    </source>
</evidence>
<dbReference type="GO" id="GO:0043161">
    <property type="term" value="P:proteasome-mediated ubiquitin-dependent protein catabolic process"/>
    <property type="evidence" value="ECO:0007669"/>
    <property type="project" value="TreeGrafter"/>
</dbReference>
<proteinExistence type="predicted"/>
<evidence type="ECO:0000313" key="14">
    <source>
        <dbReference type="Proteomes" id="UP000323011"/>
    </source>
</evidence>
<keyword evidence="6 9" id="KW-0863">Zinc-finger</keyword>
<dbReference type="EMBL" id="VLTN01000009">
    <property type="protein sequence ID" value="KAA0154976.1"/>
    <property type="molecule type" value="Genomic_DNA"/>
</dbReference>
<dbReference type="PANTHER" id="PTHR46803">
    <property type="entry name" value="E3 UBIQUITIN-PROTEIN LIGASE CHIP"/>
    <property type="match status" value="1"/>
</dbReference>
<keyword evidence="7" id="KW-0833">Ubl conjugation pathway</keyword>
<dbReference type="SUPFAM" id="SSF90209">
    <property type="entry name" value="Ran binding protein zinc finger-like"/>
    <property type="match status" value="1"/>
</dbReference>
<keyword evidence="3" id="KW-0808">Transferase</keyword>
<protein>
    <recommendedName>
        <fullName evidence="2">RING-type E3 ubiquitin transferase</fullName>
        <ecNumber evidence="2">2.3.2.27</ecNumber>
    </recommendedName>
</protein>
<sequence>MASESTTPEAQGCSDDPALECEVFENQRWKPLVGWTSSMLITDRWSFSDADGRSLDRQQVGLPRGYVWSGPWQLDVTWATKAASGSASEGGRTPMSSPPPGAWKYALNFPARTSMYEGAAVAGLTHFVRWRRWVRSAARTPEPCDAEPGLPDSGPRFSSADSIHAAFGHFASGEAGDSVPVYACCPVSFELFNDPVVSASGRTYEREILEWVISHDGHDPITRSDIRGRAVVPDHAMAGIVRAWKHYVSTGDGSALLLPGITDPAELLRSPSHKEVEDAVGGRLDGFWQCRVCTFVNSGLEGECTVCQTPKGVTPLIGLREATAIITGKDHEEGGSAAAASSGADAAASGASAAKQPARPAAAGAAPAAAAAAAADAKAQAGGPPPDGSVHEAQPAVVGRRAGGGAPDWLCCPLTGRVFRDPVILPSGYSFEREALFVRWSCSAATMPDGIAGRDPVTGAPVREESVYPHFALKDACDDWRVRSSQWIKRPWSQARGCDSQGETELREAMLREEGGPSEPERTRAASRASQTKRRVDEDGWEVL</sequence>
<dbReference type="Pfam" id="PF04564">
    <property type="entry name" value="U-box"/>
    <property type="match status" value="2"/>
</dbReference>
<dbReference type="Pfam" id="PF06398">
    <property type="entry name" value="Pex24p"/>
    <property type="match status" value="1"/>
</dbReference>
<dbReference type="GO" id="GO:0045862">
    <property type="term" value="P:positive regulation of proteolysis"/>
    <property type="evidence" value="ECO:0007669"/>
    <property type="project" value="TreeGrafter"/>
</dbReference>
<dbReference type="PANTHER" id="PTHR46803:SF2">
    <property type="entry name" value="E3 UBIQUITIN-PROTEIN LIGASE CHIP"/>
    <property type="match status" value="1"/>
</dbReference>
<evidence type="ECO:0000256" key="1">
    <source>
        <dbReference type="ARBA" id="ARBA00000900"/>
    </source>
</evidence>
<comment type="caution">
    <text evidence="13">The sequence shown here is derived from an EMBL/GenBank/DDBJ whole genome shotgun (WGS) entry which is preliminary data.</text>
</comment>
<evidence type="ECO:0000256" key="7">
    <source>
        <dbReference type="ARBA" id="ARBA00022786"/>
    </source>
</evidence>
<dbReference type="EC" id="2.3.2.27" evidence="2"/>
<dbReference type="InterPro" id="IPR003613">
    <property type="entry name" value="Ubox_domain"/>
</dbReference>
<dbReference type="GO" id="GO:0006515">
    <property type="term" value="P:protein quality control for misfolded or incompletely synthesized proteins"/>
    <property type="evidence" value="ECO:0007669"/>
    <property type="project" value="TreeGrafter"/>
</dbReference>
<evidence type="ECO:0000259" key="11">
    <source>
        <dbReference type="PROSITE" id="PS50199"/>
    </source>
</evidence>
<dbReference type="GO" id="GO:0051087">
    <property type="term" value="F:protein-folding chaperone binding"/>
    <property type="evidence" value="ECO:0007669"/>
    <property type="project" value="TreeGrafter"/>
</dbReference>
<dbReference type="SUPFAM" id="SSF57850">
    <property type="entry name" value="RING/U-box"/>
    <property type="match status" value="2"/>
</dbReference>
<dbReference type="AlphaFoldDB" id="A0A5A8CPK1"/>
<evidence type="ECO:0000256" key="3">
    <source>
        <dbReference type="ARBA" id="ARBA00022679"/>
    </source>
</evidence>
<feature type="domain" description="U-box" evidence="12">
    <location>
        <begin position="178"/>
        <end position="251"/>
    </location>
</feature>
<dbReference type="SMART" id="SM00504">
    <property type="entry name" value="Ubox"/>
    <property type="match status" value="2"/>
</dbReference>
<organism evidence="13 14">
    <name type="scientific">Cafeteria roenbergensis</name>
    <name type="common">Marine flagellate</name>
    <dbReference type="NCBI Taxonomy" id="33653"/>
    <lineage>
        <taxon>Eukaryota</taxon>
        <taxon>Sar</taxon>
        <taxon>Stramenopiles</taxon>
        <taxon>Bigyra</taxon>
        <taxon>Opalozoa</taxon>
        <taxon>Bicosoecida</taxon>
        <taxon>Cafeteriaceae</taxon>
        <taxon>Cafeteria</taxon>
    </lineage>
</organism>
<evidence type="ECO:0000256" key="6">
    <source>
        <dbReference type="ARBA" id="ARBA00022771"/>
    </source>
</evidence>
<dbReference type="Proteomes" id="UP000323011">
    <property type="component" value="Unassembled WGS sequence"/>
</dbReference>
<dbReference type="GO" id="GO:0008270">
    <property type="term" value="F:zinc ion binding"/>
    <property type="evidence" value="ECO:0007669"/>
    <property type="project" value="UniProtKB-KW"/>
</dbReference>
<evidence type="ECO:0000256" key="4">
    <source>
        <dbReference type="ARBA" id="ARBA00022723"/>
    </source>
</evidence>
<reference evidence="13 14" key="1">
    <citation type="submission" date="2019-07" db="EMBL/GenBank/DDBJ databases">
        <title>Genomes of Cafeteria roenbergensis.</title>
        <authorList>
            <person name="Fischer M.G."/>
            <person name="Hackl T."/>
            <person name="Roman M."/>
        </authorList>
    </citation>
    <scope>NUCLEOTIDE SEQUENCE [LARGE SCALE GENOMIC DNA]</scope>
    <source>
        <strain evidence="13 14">BVI</strain>
    </source>
</reference>
<keyword evidence="14" id="KW-1185">Reference proteome</keyword>
<name>A0A5A8CPK1_CAFRO</name>
<feature type="compositionally biased region" description="Basic and acidic residues" evidence="10">
    <location>
        <begin position="511"/>
        <end position="524"/>
    </location>
</feature>